<dbReference type="Pfam" id="PF06983">
    <property type="entry name" value="3-dmu-9_3-mt"/>
    <property type="match status" value="1"/>
</dbReference>
<evidence type="ECO:0000313" key="2">
    <source>
        <dbReference type="EMBL" id="SHO51378.1"/>
    </source>
</evidence>
<feature type="domain" description="PhnB-like" evidence="1">
    <location>
        <begin position="5"/>
        <end position="129"/>
    </location>
</feature>
<keyword evidence="3" id="KW-1185">Reference proteome</keyword>
<dbReference type="InterPro" id="IPR028973">
    <property type="entry name" value="PhnB-like"/>
</dbReference>
<reference evidence="2 3" key="1">
    <citation type="submission" date="2016-12" db="EMBL/GenBank/DDBJ databases">
        <authorList>
            <person name="Song W.-J."/>
            <person name="Kurnit D.M."/>
        </authorList>
    </citation>
    <scope>NUCLEOTIDE SEQUENCE [LARGE SCALE GENOMIC DNA]</scope>
    <source>
        <strain evidence="2 3">DSM 12503</strain>
    </source>
</reference>
<dbReference type="AlphaFoldDB" id="A0A1M7YFU1"/>
<name>A0A1M7YFU1_9FIRM</name>
<dbReference type="PANTHER" id="PTHR33990:SF1">
    <property type="entry name" value="PROTEIN YJDN"/>
    <property type="match status" value="1"/>
</dbReference>
<dbReference type="RefSeq" id="WP_073589809.1">
    <property type="nucleotide sequence ID" value="NZ_FRFD01000009.1"/>
</dbReference>
<dbReference type="OrthoDB" id="9795306at2"/>
<dbReference type="EMBL" id="FRFD01000009">
    <property type="protein sequence ID" value="SHO51378.1"/>
    <property type="molecule type" value="Genomic_DNA"/>
</dbReference>
<dbReference type="PANTHER" id="PTHR33990">
    <property type="entry name" value="PROTEIN YJDN-RELATED"/>
    <property type="match status" value="1"/>
</dbReference>
<accession>A0A1M7YFU1</accession>
<dbReference type="STRING" id="1121345.SAMN02745217_03156"/>
<dbReference type="Gene3D" id="3.10.180.10">
    <property type="entry name" value="2,3-Dihydroxybiphenyl 1,2-Dioxygenase, domain 1"/>
    <property type="match status" value="1"/>
</dbReference>
<dbReference type="CDD" id="cd06588">
    <property type="entry name" value="PhnB_like"/>
    <property type="match status" value="1"/>
</dbReference>
<protein>
    <submittedName>
        <fullName evidence="2">PhnB protein</fullName>
    </submittedName>
</protein>
<organism evidence="2 3">
    <name type="scientific">Anaerocolumna xylanovorans DSM 12503</name>
    <dbReference type="NCBI Taxonomy" id="1121345"/>
    <lineage>
        <taxon>Bacteria</taxon>
        <taxon>Bacillati</taxon>
        <taxon>Bacillota</taxon>
        <taxon>Clostridia</taxon>
        <taxon>Lachnospirales</taxon>
        <taxon>Lachnospiraceae</taxon>
        <taxon>Anaerocolumna</taxon>
    </lineage>
</organism>
<dbReference type="Proteomes" id="UP000184612">
    <property type="component" value="Unassembled WGS sequence"/>
</dbReference>
<dbReference type="SUPFAM" id="SSF54593">
    <property type="entry name" value="Glyoxalase/Bleomycin resistance protein/Dihydroxybiphenyl dioxygenase"/>
    <property type="match status" value="1"/>
</dbReference>
<evidence type="ECO:0000259" key="1">
    <source>
        <dbReference type="Pfam" id="PF06983"/>
    </source>
</evidence>
<sequence>MLGHYLMFNRNCAEAIKIYEKAFDAKTIEIQKYGDMPPNPAFTIPESDKELVLHARLQLDGMEIMCADSSEKSMSGDNMYVSVTTKDEAFVQKAWDVLKQDGEVYMELTSSFFAALHGSLKDKFGINWMFTVLK</sequence>
<dbReference type="InterPro" id="IPR029068">
    <property type="entry name" value="Glyas_Bleomycin-R_OHBP_Dase"/>
</dbReference>
<evidence type="ECO:0000313" key="3">
    <source>
        <dbReference type="Proteomes" id="UP000184612"/>
    </source>
</evidence>
<gene>
    <name evidence="2" type="ORF">SAMN02745217_03156</name>
</gene>
<proteinExistence type="predicted"/>